<name>A0A811LPP9_9BILA</name>
<gene>
    <name evidence="2" type="ORF">BOKJ2_LOCUS13458</name>
</gene>
<evidence type="ECO:0000313" key="3">
    <source>
        <dbReference type="Proteomes" id="UP000614601"/>
    </source>
</evidence>
<sequence length="70" mass="7887">MVLEEEVASGNLRSTKKNWTKGRTCLSKEKMENGRRRRPEGDRTNHGDEVDRSGPPSRSPPVPDSSRDAH</sequence>
<protein>
    <submittedName>
        <fullName evidence="2">Uncharacterized protein</fullName>
    </submittedName>
</protein>
<proteinExistence type="predicted"/>
<feature type="compositionally biased region" description="Basic and acidic residues" evidence="1">
    <location>
        <begin position="26"/>
        <end position="52"/>
    </location>
</feature>
<dbReference type="AlphaFoldDB" id="A0A811LPP9"/>
<dbReference type="Proteomes" id="UP000614601">
    <property type="component" value="Unassembled WGS sequence"/>
</dbReference>
<dbReference type="EMBL" id="CAJFDH010000006">
    <property type="protein sequence ID" value="CAD5229399.1"/>
    <property type="molecule type" value="Genomic_DNA"/>
</dbReference>
<evidence type="ECO:0000256" key="1">
    <source>
        <dbReference type="SAM" id="MobiDB-lite"/>
    </source>
</evidence>
<dbReference type="Proteomes" id="UP000783686">
    <property type="component" value="Unassembled WGS sequence"/>
</dbReference>
<keyword evidence="3" id="KW-1185">Reference proteome</keyword>
<feature type="region of interest" description="Disordered" evidence="1">
    <location>
        <begin position="1"/>
        <end position="70"/>
    </location>
</feature>
<reference evidence="2" key="1">
    <citation type="submission" date="2020-09" db="EMBL/GenBank/DDBJ databases">
        <authorList>
            <person name="Kikuchi T."/>
        </authorList>
    </citation>
    <scope>NUCLEOTIDE SEQUENCE</scope>
    <source>
        <strain evidence="2">SH1</strain>
    </source>
</reference>
<accession>A0A811LPP9</accession>
<evidence type="ECO:0000313" key="2">
    <source>
        <dbReference type="EMBL" id="CAD5229399.1"/>
    </source>
</evidence>
<comment type="caution">
    <text evidence="2">The sequence shown here is derived from an EMBL/GenBank/DDBJ whole genome shotgun (WGS) entry which is preliminary data.</text>
</comment>
<dbReference type="EMBL" id="CAJFCW020000006">
    <property type="protein sequence ID" value="CAG9126589.1"/>
    <property type="molecule type" value="Genomic_DNA"/>
</dbReference>
<organism evidence="2 3">
    <name type="scientific">Bursaphelenchus okinawaensis</name>
    <dbReference type="NCBI Taxonomy" id="465554"/>
    <lineage>
        <taxon>Eukaryota</taxon>
        <taxon>Metazoa</taxon>
        <taxon>Ecdysozoa</taxon>
        <taxon>Nematoda</taxon>
        <taxon>Chromadorea</taxon>
        <taxon>Rhabditida</taxon>
        <taxon>Tylenchina</taxon>
        <taxon>Tylenchomorpha</taxon>
        <taxon>Aphelenchoidea</taxon>
        <taxon>Aphelenchoididae</taxon>
        <taxon>Bursaphelenchus</taxon>
    </lineage>
</organism>